<organism evidence="14 15">
    <name type="scientific">Punica granatum</name>
    <name type="common">Pomegranate</name>
    <dbReference type="NCBI Taxonomy" id="22663"/>
    <lineage>
        <taxon>Eukaryota</taxon>
        <taxon>Viridiplantae</taxon>
        <taxon>Streptophyta</taxon>
        <taxon>Embryophyta</taxon>
        <taxon>Tracheophyta</taxon>
        <taxon>Spermatophyta</taxon>
        <taxon>Magnoliopsida</taxon>
        <taxon>eudicotyledons</taxon>
        <taxon>Gunneridae</taxon>
        <taxon>Pentapetalae</taxon>
        <taxon>rosids</taxon>
        <taxon>malvids</taxon>
        <taxon>Myrtales</taxon>
        <taxon>Lythraceae</taxon>
        <taxon>Punica</taxon>
    </lineage>
</organism>
<evidence type="ECO:0000256" key="10">
    <source>
        <dbReference type="SAM" id="Phobius"/>
    </source>
</evidence>
<evidence type="ECO:0000256" key="5">
    <source>
        <dbReference type="ARBA" id="ARBA00022958"/>
    </source>
</evidence>
<protein>
    <submittedName>
        <fullName evidence="15">Cation/H(+) antiporter 15-like</fullName>
    </submittedName>
</protein>
<accession>A0A6P8BQJ9</accession>
<feature type="transmembrane region" description="Helical" evidence="10">
    <location>
        <begin position="313"/>
        <end position="331"/>
    </location>
</feature>
<dbReference type="PANTHER" id="PTHR32468:SF108">
    <property type="entry name" value="CATION_H(+) ANTIPORTER 15-LIKE"/>
    <property type="match status" value="1"/>
</dbReference>
<dbReference type="GO" id="GO:0012505">
    <property type="term" value="C:endomembrane system"/>
    <property type="evidence" value="ECO:0007669"/>
    <property type="project" value="TreeGrafter"/>
</dbReference>
<evidence type="ECO:0000259" key="11">
    <source>
        <dbReference type="Pfam" id="PF00999"/>
    </source>
</evidence>
<dbReference type="OrthoDB" id="1612738at2759"/>
<dbReference type="GO" id="GO:0015297">
    <property type="term" value="F:antiporter activity"/>
    <property type="evidence" value="ECO:0007669"/>
    <property type="project" value="InterPro"/>
</dbReference>
<feature type="domain" description="Cation/H(+) antiporter C-terminal" evidence="13">
    <location>
        <begin position="631"/>
        <end position="776"/>
    </location>
</feature>
<feature type="transmembrane region" description="Helical" evidence="10">
    <location>
        <begin position="343"/>
        <end position="368"/>
    </location>
</feature>
<comment type="similarity">
    <text evidence="9">Belongs to the monovalent cation:proton antiporter 2 (CPA2) transporter (TC 2.A.37) family. CHX (TC 2.A.37.4) subfamily.</text>
</comment>
<feature type="transmembrane region" description="Helical" evidence="10">
    <location>
        <begin position="38"/>
        <end position="59"/>
    </location>
</feature>
<feature type="transmembrane region" description="Helical" evidence="10">
    <location>
        <begin position="264"/>
        <end position="293"/>
    </location>
</feature>
<evidence type="ECO:0000313" key="15">
    <source>
        <dbReference type="RefSeq" id="XP_031372604.1"/>
    </source>
</evidence>
<dbReference type="InterPro" id="IPR057291">
    <property type="entry name" value="CHX17_2nd"/>
</dbReference>
<dbReference type="GO" id="GO:0006813">
    <property type="term" value="P:potassium ion transport"/>
    <property type="evidence" value="ECO:0007669"/>
    <property type="project" value="UniProtKB-KW"/>
</dbReference>
<keyword evidence="5" id="KW-0630">Potassium</keyword>
<evidence type="ECO:0000259" key="12">
    <source>
        <dbReference type="Pfam" id="PF23256"/>
    </source>
</evidence>
<name>A0A6P8BQJ9_PUNGR</name>
<dbReference type="Pfam" id="PF00999">
    <property type="entry name" value="Na_H_Exchanger"/>
    <property type="match status" value="1"/>
</dbReference>
<dbReference type="Gene3D" id="1.20.1530.20">
    <property type="match status" value="1"/>
</dbReference>
<evidence type="ECO:0000259" key="13">
    <source>
        <dbReference type="Pfam" id="PF23259"/>
    </source>
</evidence>
<reference evidence="14" key="1">
    <citation type="journal article" date="2020" name="Plant Biotechnol. J.">
        <title>The pomegranate (Punica granatum L.) draft genome dissects genetic divergence between soft- and hard-seeded cultivars.</title>
        <authorList>
            <person name="Luo X."/>
            <person name="Li H."/>
            <person name="Wu Z."/>
            <person name="Yao W."/>
            <person name="Zhao P."/>
            <person name="Cao D."/>
            <person name="Yu H."/>
            <person name="Li K."/>
            <person name="Poudel K."/>
            <person name="Zhao D."/>
            <person name="Zhang F."/>
            <person name="Xia X."/>
            <person name="Chen L."/>
            <person name="Wang Q."/>
            <person name="Jing D."/>
            <person name="Cao S."/>
        </authorList>
    </citation>
    <scope>NUCLEOTIDE SEQUENCE [LARGE SCALE GENOMIC DNA]</scope>
    <source>
        <strain evidence="14">cv. Tunisia</strain>
    </source>
</reference>
<reference evidence="15" key="2">
    <citation type="submission" date="2025-08" db="UniProtKB">
        <authorList>
            <consortium name="RefSeq"/>
        </authorList>
    </citation>
    <scope>IDENTIFICATION</scope>
    <source>
        <tissue evidence="15">Leaf</tissue>
    </source>
</reference>
<evidence type="ECO:0000313" key="14">
    <source>
        <dbReference type="Proteomes" id="UP000515151"/>
    </source>
</evidence>
<evidence type="ECO:0000256" key="2">
    <source>
        <dbReference type="ARBA" id="ARBA00022448"/>
    </source>
</evidence>
<dbReference type="InterPro" id="IPR006153">
    <property type="entry name" value="Cation/H_exchanger_TM"/>
</dbReference>
<gene>
    <name evidence="15" type="primary">LOC116187804</name>
</gene>
<dbReference type="Pfam" id="PF23259">
    <property type="entry name" value="CHX17_C"/>
    <property type="match status" value="1"/>
</dbReference>
<dbReference type="GO" id="GO:0006885">
    <property type="term" value="P:regulation of pH"/>
    <property type="evidence" value="ECO:0007669"/>
    <property type="project" value="TreeGrafter"/>
</dbReference>
<dbReference type="AlphaFoldDB" id="A0A6P8BQJ9"/>
<evidence type="ECO:0000256" key="3">
    <source>
        <dbReference type="ARBA" id="ARBA00022538"/>
    </source>
</evidence>
<dbReference type="GeneID" id="116187804"/>
<evidence type="ECO:0000256" key="9">
    <source>
        <dbReference type="ARBA" id="ARBA00038341"/>
    </source>
</evidence>
<dbReference type="RefSeq" id="XP_031372604.1">
    <property type="nucleotide sequence ID" value="XM_031516744.1"/>
</dbReference>
<feature type="transmembrane region" description="Helical" evidence="10">
    <location>
        <begin position="228"/>
        <end position="252"/>
    </location>
</feature>
<dbReference type="InterPro" id="IPR050794">
    <property type="entry name" value="CPA2_transporter"/>
</dbReference>
<keyword evidence="8 10" id="KW-0472">Membrane</keyword>
<dbReference type="Proteomes" id="UP000515151">
    <property type="component" value="Chromosome 8"/>
</dbReference>
<keyword evidence="14" id="KW-1185">Reference proteome</keyword>
<dbReference type="InterPro" id="IPR038770">
    <property type="entry name" value="Na+/solute_symporter_sf"/>
</dbReference>
<dbReference type="GO" id="GO:0016020">
    <property type="term" value="C:membrane"/>
    <property type="evidence" value="ECO:0007669"/>
    <property type="project" value="UniProtKB-SubCell"/>
</dbReference>
<sequence>MDGVPSIINNLTFTCINEEEHIHSAGILYGDDPLKHSFPSFIALIALAQIASHAIYFLLKPLRQPRFVCSLLGGIFLGPTVLGHNKRYLSLMFTGRDRILLDVTSNLGLTYFLFLTMVKMDAPMTLRTSKIGLGIGFVNIILPALVSFILYGLAPQVLNAMNGKAPVMACSFILTHFPNVVPVLDELNLLSSDVGQIALTSSAVNEVLSWASLPIAMVLQNGELREGFFILLSVLVLIILFFPVRLTLLRVASRTPEGRPVSEVYISIILLGTLHSLFITNSVGLVFLGTMLFGLAIPKGPPLGTTLVDKSEIFTMEILLPLFYLNVGLHTDIYSIQDWKGTLIALALSAFVTLFKFIGAFLPAAVYYKLRIRQASMLGLLLNVRGVAELIFLRRWRERKVICNYVCVSYTLSVLDDQSYTVMVLANLVITALSVPLLDILKHQDRMSILPTRDSELIQKSLHSSELRVVSCVHGEENVHSIITLLEASNPTPFSPICAYVVHLVELVGRAVPLVVPYGKHKKMHRTKSTDHIMRAFNNYSRSSDGTVTVKPFTIIAPYKSMHENIGNLARGQAAHLIVVPFQKRQQDDVREVTYLRSLNPNIQASAPCTVGILVDNGFHHRARYSNSLFNVAVIFLGGPDDREALAYGTRASGREGIHITVIRILLNSLCANNDHEDQKKLDDEVIKEFKIKNANNMSAVHCEVEAEDNVHVVNIVKSLELNYDLVILGRRPGSRPIFREEMLSFTEHPELGVIGDMLASEDLCGGETSILVMQHRSYS</sequence>
<feature type="transmembrane region" description="Helical" evidence="10">
    <location>
        <begin position="66"/>
        <end position="84"/>
    </location>
</feature>
<dbReference type="GO" id="GO:1902600">
    <property type="term" value="P:proton transmembrane transport"/>
    <property type="evidence" value="ECO:0007669"/>
    <property type="project" value="InterPro"/>
</dbReference>
<evidence type="ECO:0000256" key="1">
    <source>
        <dbReference type="ARBA" id="ARBA00004141"/>
    </source>
</evidence>
<keyword evidence="3" id="KW-0633">Potassium transport</keyword>
<keyword evidence="2" id="KW-0813">Transport</keyword>
<dbReference type="PANTHER" id="PTHR32468">
    <property type="entry name" value="CATION/H + ANTIPORTER"/>
    <property type="match status" value="1"/>
</dbReference>
<comment type="subcellular location">
    <subcellularLocation>
        <location evidence="1">Membrane</location>
        <topology evidence="1">Multi-pass membrane protein</topology>
    </subcellularLocation>
</comment>
<dbReference type="InterPro" id="IPR057290">
    <property type="entry name" value="CHX17_C"/>
</dbReference>
<evidence type="ECO:0000256" key="4">
    <source>
        <dbReference type="ARBA" id="ARBA00022692"/>
    </source>
</evidence>
<proteinExistence type="inferred from homology"/>
<keyword evidence="4 10" id="KW-0812">Transmembrane</keyword>
<evidence type="ECO:0000256" key="8">
    <source>
        <dbReference type="ARBA" id="ARBA00023136"/>
    </source>
</evidence>
<keyword evidence="6 10" id="KW-1133">Transmembrane helix</keyword>
<evidence type="ECO:0000256" key="6">
    <source>
        <dbReference type="ARBA" id="ARBA00022989"/>
    </source>
</evidence>
<evidence type="ECO:0000256" key="7">
    <source>
        <dbReference type="ARBA" id="ARBA00023065"/>
    </source>
</evidence>
<dbReference type="Pfam" id="PF23256">
    <property type="entry name" value="CHX17_2nd"/>
    <property type="match status" value="1"/>
</dbReference>
<feature type="transmembrane region" description="Helical" evidence="10">
    <location>
        <begin position="99"/>
        <end position="119"/>
    </location>
</feature>
<keyword evidence="7" id="KW-0406">Ion transport</keyword>
<feature type="transmembrane region" description="Helical" evidence="10">
    <location>
        <begin position="131"/>
        <end position="154"/>
    </location>
</feature>
<feature type="domain" description="Cation/H+ exchanger transmembrane" evidence="11">
    <location>
        <begin position="53"/>
        <end position="413"/>
    </location>
</feature>
<feature type="domain" description="Cation/H(+) antiporter central" evidence="12">
    <location>
        <begin position="499"/>
        <end position="626"/>
    </location>
</feature>